<dbReference type="AlphaFoldDB" id="A0A4C1S997"/>
<protein>
    <submittedName>
        <fullName evidence="1">Uncharacterized protein</fullName>
    </submittedName>
</protein>
<keyword evidence="2" id="KW-1185">Reference proteome</keyword>
<evidence type="ECO:0000313" key="2">
    <source>
        <dbReference type="Proteomes" id="UP000299102"/>
    </source>
</evidence>
<name>A0A4C1S997_EUMVA</name>
<comment type="caution">
    <text evidence="1">The sequence shown here is derived from an EMBL/GenBank/DDBJ whole genome shotgun (WGS) entry which is preliminary data.</text>
</comment>
<sequence>MALAHRRREEHDGGVLVYNNPSFPPAVPLALISDLAINPSRFCLYLSHRIVPDLDLAQALCADSGHKIDLGTRSPLVALSIPIALLVTVSI</sequence>
<organism evidence="1 2">
    <name type="scientific">Eumeta variegata</name>
    <name type="common">Bagworm moth</name>
    <name type="synonym">Eumeta japonica</name>
    <dbReference type="NCBI Taxonomy" id="151549"/>
    <lineage>
        <taxon>Eukaryota</taxon>
        <taxon>Metazoa</taxon>
        <taxon>Ecdysozoa</taxon>
        <taxon>Arthropoda</taxon>
        <taxon>Hexapoda</taxon>
        <taxon>Insecta</taxon>
        <taxon>Pterygota</taxon>
        <taxon>Neoptera</taxon>
        <taxon>Endopterygota</taxon>
        <taxon>Lepidoptera</taxon>
        <taxon>Glossata</taxon>
        <taxon>Ditrysia</taxon>
        <taxon>Tineoidea</taxon>
        <taxon>Psychidae</taxon>
        <taxon>Oiketicinae</taxon>
        <taxon>Eumeta</taxon>
    </lineage>
</organism>
<reference evidence="1 2" key="1">
    <citation type="journal article" date="2019" name="Commun. Biol.">
        <title>The bagworm genome reveals a unique fibroin gene that provides high tensile strength.</title>
        <authorList>
            <person name="Kono N."/>
            <person name="Nakamura H."/>
            <person name="Ohtoshi R."/>
            <person name="Tomita M."/>
            <person name="Numata K."/>
            <person name="Arakawa K."/>
        </authorList>
    </citation>
    <scope>NUCLEOTIDE SEQUENCE [LARGE SCALE GENOMIC DNA]</scope>
</reference>
<proteinExistence type="predicted"/>
<dbReference type="Proteomes" id="UP000299102">
    <property type="component" value="Unassembled WGS sequence"/>
</dbReference>
<dbReference type="EMBL" id="BGZK01000001">
    <property type="protein sequence ID" value="GBO98733.1"/>
    <property type="molecule type" value="Genomic_DNA"/>
</dbReference>
<gene>
    <name evidence="1" type="ORF">EVAR_233_1</name>
</gene>
<accession>A0A4C1S997</accession>
<evidence type="ECO:0000313" key="1">
    <source>
        <dbReference type="EMBL" id="GBO98733.1"/>
    </source>
</evidence>